<dbReference type="InterPro" id="IPR028994">
    <property type="entry name" value="Integrin_alpha_N"/>
</dbReference>
<dbReference type="SMART" id="SM00089">
    <property type="entry name" value="PKD"/>
    <property type="match status" value="3"/>
</dbReference>
<dbReference type="GO" id="GO:0004553">
    <property type="term" value="F:hydrolase activity, hydrolyzing O-glycosyl compounds"/>
    <property type="evidence" value="ECO:0007669"/>
    <property type="project" value="InterPro"/>
</dbReference>
<organism evidence="5 6">
    <name type="scientific">Roseimaritima ulvae</name>
    <dbReference type="NCBI Taxonomy" id="980254"/>
    <lineage>
        <taxon>Bacteria</taxon>
        <taxon>Pseudomonadati</taxon>
        <taxon>Planctomycetota</taxon>
        <taxon>Planctomycetia</taxon>
        <taxon>Pirellulales</taxon>
        <taxon>Pirellulaceae</taxon>
        <taxon>Roseimaritima</taxon>
    </lineage>
</organism>
<dbReference type="PROSITE" id="PS00018">
    <property type="entry name" value="EF_HAND_1"/>
    <property type="match status" value="2"/>
</dbReference>
<evidence type="ECO:0000313" key="6">
    <source>
        <dbReference type="Proteomes" id="UP000325286"/>
    </source>
</evidence>
<dbReference type="InterPro" id="IPR035986">
    <property type="entry name" value="PKD_dom_sf"/>
</dbReference>
<dbReference type="RefSeq" id="WP_210421362.1">
    <property type="nucleotide sequence ID" value="NZ_CP042914.1"/>
</dbReference>
<dbReference type="Proteomes" id="UP000325286">
    <property type="component" value="Chromosome"/>
</dbReference>
<keyword evidence="2" id="KW-0964">Secreted</keyword>
<dbReference type="Gene3D" id="2.130.10.130">
    <property type="entry name" value="Integrin alpha, N-terminal"/>
    <property type="match status" value="1"/>
</dbReference>
<dbReference type="GO" id="GO:0005509">
    <property type="term" value="F:calcium ion binding"/>
    <property type="evidence" value="ECO:0007669"/>
    <property type="project" value="InterPro"/>
</dbReference>
<dbReference type="InterPro" id="IPR018247">
    <property type="entry name" value="EF_Hand_1_Ca_BS"/>
</dbReference>
<dbReference type="EMBL" id="CP042914">
    <property type="protein sequence ID" value="QEG40499.1"/>
    <property type="molecule type" value="Genomic_DNA"/>
</dbReference>
<dbReference type="InterPro" id="IPR000601">
    <property type="entry name" value="PKD_dom"/>
</dbReference>
<dbReference type="InterPro" id="IPR013783">
    <property type="entry name" value="Ig-like_fold"/>
</dbReference>
<feature type="region of interest" description="Disordered" evidence="3">
    <location>
        <begin position="2939"/>
        <end position="2966"/>
    </location>
</feature>
<feature type="compositionally biased region" description="Polar residues" evidence="3">
    <location>
        <begin position="7018"/>
        <end position="7028"/>
    </location>
</feature>
<dbReference type="Gene3D" id="2.60.120.380">
    <property type="match status" value="1"/>
</dbReference>
<dbReference type="GO" id="GO:0005576">
    <property type="term" value="C:extracellular region"/>
    <property type="evidence" value="ECO:0007669"/>
    <property type="project" value="UniProtKB-SubCell"/>
</dbReference>
<evidence type="ECO:0000259" key="4">
    <source>
        <dbReference type="PROSITE" id="PS50093"/>
    </source>
</evidence>
<dbReference type="PRINTS" id="PR00313">
    <property type="entry name" value="CABNDNGRPT"/>
</dbReference>
<protein>
    <submittedName>
        <fullName evidence="5">Bifunctional hemolysin/adenylate cyclase</fullName>
    </submittedName>
</protein>
<dbReference type="InterPro" id="IPR022409">
    <property type="entry name" value="PKD/Chitinase_dom"/>
</dbReference>
<feature type="domain" description="PKD" evidence="4">
    <location>
        <begin position="6616"/>
        <end position="6672"/>
    </location>
</feature>
<dbReference type="KEGG" id="rul:UC8_25110"/>
<reference evidence="5 6" key="1">
    <citation type="submission" date="2019-08" db="EMBL/GenBank/DDBJ databases">
        <title>Deep-cultivation of Planctomycetes and their phenomic and genomic characterization uncovers novel biology.</title>
        <authorList>
            <person name="Wiegand S."/>
            <person name="Jogler M."/>
            <person name="Boedeker C."/>
            <person name="Pinto D."/>
            <person name="Vollmers J."/>
            <person name="Rivas-Marin E."/>
            <person name="Kohn T."/>
            <person name="Peeters S.H."/>
            <person name="Heuer A."/>
            <person name="Rast P."/>
            <person name="Oberbeckmann S."/>
            <person name="Bunk B."/>
            <person name="Jeske O."/>
            <person name="Meyerdierks A."/>
            <person name="Storesund J.E."/>
            <person name="Kallscheuer N."/>
            <person name="Luecker S."/>
            <person name="Lage O.M."/>
            <person name="Pohl T."/>
            <person name="Merkel B.J."/>
            <person name="Hornburger P."/>
            <person name="Mueller R.-W."/>
            <person name="Bruemmer F."/>
            <person name="Labrenz M."/>
            <person name="Spormann A.M."/>
            <person name="Op den Camp H."/>
            <person name="Overmann J."/>
            <person name="Amann R."/>
            <person name="Jetten M.S.M."/>
            <person name="Mascher T."/>
            <person name="Medema M.H."/>
            <person name="Devos D.P."/>
            <person name="Kaster A.-K."/>
            <person name="Ovreas L."/>
            <person name="Rohde M."/>
            <person name="Galperin M.Y."/>
            <person name="Jogler C."/>
        </authorList>
    </citation>
    <scope>NUCLEOTIDE SEQUENCE [LARGE SCALE GENOMIC DNA]</scope>
    <source>
        <strain evidence="5 6">UC8</strain>
    </source>
</reference>
<dbReference type="InterPro" id="IPR001343">
    <property type="entry name" value="Hemolysn_Ca-bd"/>
</dbReference>
<dbReference type="Gene3D" id="2.150.10.10">
    <property type="entry name" value="Serralysin-like metalloprotease, C-terminal"/>
    <property type="match status" value="10"/>
</dbReference>
<dbReference type="InterPro" id="IPR002105">
    <property type="entry name" value="Dockerin_1_rpt"/>
</dbReference>
<comment type="subcellular location">
    <subcellularLocation>
        <location evidence="1">Secreted</location>
    </subcellularLocation>
</comment>
<dbReference type="PROSITE" id="PS50093">
    <property type="entry name" value="PKD"/>
    <property type="match status" value="1"/>
</dbReference>
<feature type="region of interest" description="Disordered" evidence="3">
    <location>
        <begin position="6990"/>
        <end position="7047"/>
    </location>
</feature>
<dbReference type="Gene3D" id="2.60.40.10">
    <property type="entry name" value="Immunoglobulins"/>
    <property type="match status" value="3"/>
</dbReference>
<feature type="region of interest" description="Disordered" evidence="3">
    <location>
        <begin position="1"/>
        <end position="25"/>
    </location>
</feature>
<dbReference type="Pfam" id="PF00353">
    <property type="entry name" value="HemolysinCabind"/>
    <property type="match status" value="19"/>
</dbReference>
<feature type="region of interest" description="Disordered" evidence="3">
    <location>
        <begin position="1149"/>
        <end position="1179"/>
    </location>
</feature>
<dbReference type="InterPro" id="IPR001611">
    <property type="entry name" value="Leu-rich_rpt"/>
</dbReference>
<gene>
    <name evidence="5" type="primary">cya_2</name>
    <name evidence="5" type="ORF">UC8_25110</name>
</gene>
<feature type="region of interest" description="Disordered" evidence="3">
    <location>
        <begin position="6949"/>
        <end position="6978"/>
    </location>
</feature>
<accession>A0A5B9QRF6</accession>
<dbReference type="InterPro" id="IPR011049">
    <property type="entry name" value="Serralysin-like_metalloprot_C"/>
</dbReference>
<proteinExistence type="predicted"/>
<dbReference type="InterPro" id="IPR050557">
    <property type="entry name" value="RTX_toxin/Mannuronan_C5-epim"/>
</dbReference>
<feature type="compositionally biased region" description="Basic residues" evidence="3">
    <location>
        <begin position="9"/>
        <end position="21"/>
    </location>
</feature>
<dbReference type="SUPFAM" id="SSF69318">
    <property type="entry name" value="Integrin alpha N-terminal domain"/>
    <property type="match status" value="1"/>
</dbReference>
<dbReference type="Gene3D" id="3.80.10.10">
    <property type="entry name" value="Ribonuclease Inhibitor"/>
    <property type="match status" value="1"/>
</dbReference>
<dbReference type="Pfam" id="PF00404">
    <property type="entry name" value="Dockerin_1"/>
    <property type="match status" value="1"/>
</dbReference>
<dbReference type="PANTHER" id="PTHR38340:SF1">
    <property type="entry name" value="S-LAYER PROTEIN"/>
    <property type="match status" value="1"/>
</dbReference>
<evidence type="ECO:0000256" key="1">
    <source>
        <dbReference type="ARBA" id="ARBA00004613"/>
    </source>
</evidence>
<dbReference type="PROSITE" id="PS00330">
    <property type="entry name" value="HEMOLYSIN_CALCIUM"/>
    <property type="match status" value="12"/>
</dbReference>
<dbReference type="SUPFAM" id="SSF52047">
    <property type="entry name" value="RNI-like"/>
    <property type="match status" value="1"/>
</dbReference>
<dbReference type="PROSITE" id="PS51450">
    <property type="entry name" value="LRR"/>
    <property type="match status" value="1"/>
</dbReference>
<keyword evidence="6" id="KW-1185">Reference proteome</keyword>
<dbReference type="InterPro" id="IPR032675">
    <property type="entry name" value="LRR_dom_sf"/>
</dbReference>
<evidence type="ECO:0000313" key="5">
    <source>
        <dbReference type="EMBL" id="QEG40499.1"/>
    </source>
</evidence>
<dbReference type="InterPro" id="IPR018511">
    <property type="entry name" value="Hemolysin-typ_Ca-bd_CS"/>
</dbReference>
<dbReference type="GO" id="GO:0000272">
    <property type="term" value="P:polysaccharide catabolic process"/>
    <property type="evidence" value="ECO:0007669"/>
    <property type="project" value="InterPro"/>
</dbReference>
<dbReference type="PANTHER" id="PTHR38340">
    <property type="entry name" value="S-LAYER PROTEIN"/>
    <property type="match status" value="1"/>
</dbReference>
<name>A0A5B9QRF6_9BACT</name>
<dbReference type="Pfam" id="PF18911">
    <property type="entry name" value="PKD_4"/>
    <property type="match status" value="1"/>
</dbReference>
<evidence type="ECO:0000256" key="3">
    <source>
        <dbReference type="SAM" id="MobiDB-lite"/>
    </source>
</evidence>
<dbReference type="SUPFAM" id="SSF51120">
    <property type="entry name" value="beta-Roll"/>
    <property type="match status" value="7"/>
</dbReference>
<evidence type="ECO:0000256" key="2">
    <source>
        <dbReference type="ARBA" id="ARBA00022525"/>
    </source>
</evidence>
<dbReference type="SUPFAM" id="SSF49299">
    <property type="entry name" value="PKD domain"/>
    <property type="match status" value="3"/>
</dbReference>
<sequence>MRDQQQGRSARRAPISRRRGSRPVAGRRAFKLQQLEQRILLAGDGAEAIEPAETASLIDTLDQLDVLGDRLDQAHGLNAWIPLATVPSAADAAGDDHGQNPQWAAVSIGDVLDLGDVLSTVVATPLATYLESDFAPDSDEFAAQLRDLPALLDADPDARFSLSSLQVEDLSDSEALAWNIRFIAQTQQTVRFDLADQTDAAAANLDAVIEAPLEVEYAFNATIVTRPDAGGGFQTVIQFGEHGENYVRGQIQQAIDGVLTGQVGFFQFESTGGSIDYDFHLGLDFLADGDGLSATELATAPLESILQFDDSGDNAFVAVFPMIVQSNGFDLGANPAADEQARIEIRDTDLFDGQFDQRSPYFELLNAERLLDFKTVTAAGIYSAIEAVGQVIDAASRSDTFQKEIPLTGGKSLADVLDVSAALGEKLIGPLGLSSDGDIAGDAASDPARTRNSEPGFQSVQELVNRLASAVHYVADLDGDSATYDPAITFDVDFHHLFDVASFDLDFDFDLGDLNGLKSDSTIDVEAELDAVFEVGVLLRRPEGGLQLSRSTPLADLNAGQGVDLSAGTLDVTLQSGRLVQIDFSDLPASATLGDLIDRFADQADAAAALFSFDELTAQAQAVIEDDPVLGLIPEYLFDASGVGAGSVRLVISEAGDALQILDSSRVEVFGGNMIPLATSVAESGVAAALGLSGGGATESEASDQSAWSGRPINGRFAIDRATQLQSLNRGRGITDLAASSEAAAADFTVTLANGATFDVATAGAQTIGDVIDAIELAARAAIDPSSGDAVSLTIGEGFESDFEVGINDDYTGLAVVDRTEGSGDFTIRGANESLVAVSLGIAGTGSLDETQRQVQGGPLHGKTFADNVFIRQVAAASGPVAQLTSGSQIVDLSRDLEVAGTTAVSDGTTRIKLDAGSDLSGVFAGDWLQLSSGGSSQRYEIVAVNDRADSVDVIHNVEAATAAWEIFHDVNLSRVVVGDTLRLDGRTDGVDGSDRFVITSVDDVYDTVKVQTPVQGSDAAVAWEIERLAPMLSGTARLIGDDIDAAGRLGFIEIDVLDGSAVGQLTADISLGDTGTDRFDNLVTLGEAYDGLRDAALKVTATNAIEFPETSADSYGGVLKLTIDQVSEDGTNQIPLAIPFYIPPIPAPNQPSDDAVAGEDNAGGNVRDGSNDSEDPDPYHLRARAIAMQLDLSLLAVQAAANLRAAVGASGTFGLSELRYAIDALEPARIDVGSSGDRLTFTLTDGVARRLSVSAGQPSDLTSQLGLTDDDVALIMKVLAGVPGLGVDRNAGVDDLIDSAAAVERLGLPDDADAHSAYVVRPDLSGAGELNLPIDVQLDLPGLVLPTDLPAIRIGMPDLSLDDFSLPGALAIDLGELGDLAEIRDLSLSSVIQAMQAGLHFLEGLEGFEDLALLNTDLPLLDLNLRDMLHIADAFGDIVVQLETNPVAGLGQLEEFLEDALGLPEDKEVEGGKPSFAVFTIPELNIGTPEFNGINLADAAAYLTDPDADLATYPDLESYLQSLQGGDAGSVALSLDRSDDGLAVRLDLELQVAQLRRQAALSVGLDALGVPGLSNLVDTSAAAEVDVDAGALIGLSLGLDLSNPNGIQTFLYDMQGSGDAISGTRVELLVNASAEDIDLQTAIGPLGVAIEGGLLDLQGPIDVDPTTGEGKAKFTVGLGNLLGGLPFGVVPDDGDGRHYLDEIVARGDTIEIVSGRRAELVAGSTTILLPPATSLVEVRAGDRILIDSTTYVIDSIATDGHGVVVETAPTRSIASAAWEIVRGTQIVSGSNAVVLQHVTTVQLPTDSDLSQVQVGDRISLRGQTGGIDGSDTFVILAVDAQAHTVRLDGAPQQTDGNHNWSISRLGDFEFLLGLTDLQVDAVGSATAELPPRFLGLDGALDSTLTATVGDLTDMTSLSLDVDGGLEAALDLLRGNFNLAGMAAGWEGAWKLLSEAMERHVFSVNIPLIGEALREQADFINRINASVTANLRANSDNGQNDSSSVQQALFDALGPGGLNWLKDLDTVGNTAAPVPDGVVTIDDIVVRADSSNGPGFLFDVHLGQSLVDLQIPAGFDLGIPGFDLDLNAPVDARLGFDIRLTMGLNIRDGFYIDTGADGSVPEVLVYVDAFVPGLAASGELGFLRIDARDLPTAAVTLGRNDAQLSIVGTSTDADLVGVDVVVRDDASPGSESVQYDAAAKQLTISVAAGVTTAQSVALLINQFDDASPIGSRFRAELPLGTGGRGVLQPTSAVTTASRASGFVGTFSVDLVDPNNDDGKLTTAEMFRVRDFGDVVQVDLSGVADLNFATTIDMSGIDFFPSLRADFGLDWEIGLDAGFTAPTIQFTDVEMNLGEFFGGFVGPMLSQIQDVLGPLQPVINVLAGPLPVISDLAGMNISAIDLAKLYDGTAKTAAFVDSLAQLVTLLNALPDVDGSEWLNMGGFRFDVDVNQIVEVFGPAKAIFDRMREVASSFDPSQLTGDDGKRDSFELDFPILTNPKLLFDVMLGEDADLFTLRLPVFELDATVRQFYPIPSFPILGAELRGTVGAEIDLSFGYDTSGLRRYFNTGSKTSVADGFFLFDHETADGGGDDIPELVLGAAISAGPAARGAVASASVQGGLYADVEFNLHDNNDDGKIRGLELLDNALLDNSLIHVFDVTGIFGARLAASLEVGVGPLKISKSYTLADVELLRYDFPRPDGNAVALAEKVGSTLQLNIGPRAELRHNAVIDLLDPDHDEDNNEQVTLAAGVEPDSVVVTMLGREQTYYGVREIVGDAGLGDDSIRVQPGLSIPLRIYGGPGADVIAGGDGDDQLWGGRSDNVYYAGMSDAALADASNEIDGGKGADVLAGGELGDWLRGGEGNDRIDGNGGNDRIEGGDDADTINGGAGQDVIDGEQGDDTIDGGDGEDVLTGGAGRDRIHGGAGNDHLIGGRDGDWLFGDSGNDLLQGEEGPDELSGGSGDDLLQGGVGNDTLLGGLGDDQLFGDKSRDVLYGDEGNDLLFGGLASDELYGGLGDDTLYANDQENTTDEATHEMHGGGGNDVLYAGMLNDVLYGDGTNDVFGSIDPATDGDDRVYAFAGDDRIVGGGGNDLLIGGEGKDDIWGGFGDDELFATDQADTPDPGNTRGALLVGGPGNDRIRAQVHGEHTIVGQQFADTIFGDGPSEPGEQYATGDADTDGDDVIYAFAGDDDIDAGNGDNIVLAGEGNDRITAGSGRDQIDGQAGDDWIVGGMGDDRLLGGDGNDVVFGGLPLGSRQDFDLNQPANFQQPPQFAENESLYPTGYQGAVWQGQTRFLYPIIATESVFGMVGDGRDYIDAGPGADFLFGGYDVDILAGGDGPDFLDAGGGSDVDVDGGAGDDIVLGGGGDDALQGGTGIDQVYGGQGDDRVFGEPAGSTQATVLGQRLYGEQGRDELFAFAPAGADPADAGEQLFGGPDGDFLRGNLLSDVLVGGTGNDYLHGDLLAGPHFLTNAAADTTGGNDLLVGGGGEDQLFGGGGADEMWGGADSDTLDGQAGADVQYGGTGIDLFVAPSGIGMSSPGEHDTIDGHFGNVQRGDIADDNATDILVINGTNNDDAILLSETADGRLFVTHPNGNFEVNWLDADGTPAIEQFQIAGLGGDDRIGFAQLDPVPGLEALAVPAGNHALDLSALRDRSSDFVGVFDGNDGNDLLVGAAGRDRLDGGRGSDVLYGLDGDDRLWGDGGDGLGVDQDVLFAGRGNDDLIGGGGNNLLYAWSFAPDPRLQPTPGTAFFAGDIDAFLAAGPDADFGVFVDANGNSFDDSDAGNREKQITGLNRIVGDGRDDYLFGGTALDFLSGNGGTDTLLRADGTTFTAMDGGLAGDAWKEYARQSDQVWYVGGTGADDEITVDFVTEPGVLADHHLITRLTDNNGNVSFSAQVRLDFDATDALGNRIWDSSDRLLPSEGEFLAIVIDALAGNDSVTVGPTVQSSVWVDAGPGDDRVEIRGGNPILVDRAESSQTTSGPSGSELRSRNDSADAAFALFAPLDDTLKAFDGTEFADGIVFNGLTIDNSQDEDWFRFELPADVEPASLAEVQLSSGSPLDELQLQLFVDDPQSGQRTAINADSFSNDGDTGSISLAGLRANTAYYLRVSSPNVVPTIYQLQFLLKPTADPATLPITSMQLRRDQVRRDVLIGGEGNDVVQGGAGEDFIIGGPGADVLSGGLDRNASDVLFGGEGDDTFQIIPDALPLLEGATNGETFLPTFSDQLRGGEGDDRVLFLGGDLDRNGTPVRDFVTLRYNTALHRYEFSGLVWDTAQGQFVMSEDDPTRYVQHYMFFQTDDVEYSQIITRSGDDVVRADAGFQFLPILAGSDSVEIDATADPSLFDSWGIDLGDFQQRGLLTTLDIRGGDGDDVLYGGAEADQIDGGAGDDILVGSNGNDVLRGGLGDDRLIGFSDDATASGYPVAAGSSDASSQWYAYELAMPLLYQRGSQAADPMESESLDDAFALLGDRPDERLSQVLSIGDFDGDGFADSVASGQDRSFLFLRPLRLNEDQNVQDYAEIIIDHAALGRLADSQGDVNGDGIGDLVFVRSERSNTSVITVFGGTDIDWPRTWDADFVASELFRDHSQITAFSAGQLATQNVTAQVFNHDGDAAADILVASTTTVGTLAAEVLSGGPTINGNANLTQRHVEVDGKVYFLNGSDLLSRDILGNVVSVGTFQDIDTDARLVASNGRVLAANYGEIWYYDVADDMVVRVNLPRKDGQVLEPAIRIAAETLVVQDDILYFSAENENNNDDEHHLYRWDLQVDPQNEYTVVDVDGLRVQDPLRSLTVTDAGIYFTSFVNGGQFANDTHEPELFSATGTLDFSVDRTVESIGEILSLGDRVYFTAVVQGQGNELWRQEADGSFTMVAEIPGTLGRDPQELIVLDGAVYFRSFGELWRYSDGAGIEQVAEINPLGDSSPANFVSFADSLFFTATGPGGDGITNGHTLWRYDGQELVEVDDVPYDPARGIAAGGGNLFVADASGTLTQYGDGNVAYIVSGSSIAAGSPSSTPIRMDLPSLGETGGFTATVIRDVNGDDLQDIVFYDPDLASADGTVASVTANQAPLYEVLALGSFTVTLRIDVDNQANDADKPTIDVPLQNIGSIADVVAAVNAAIASSVDLNGRVVASHDGTRLVLSTTDRGSQASIEVDAFGDDPRDLLGFQTQFGAVLQSNTFSSVSTSQFASLNITVFEKNNSNNDSRAHAQISASSLDGSMASLVAELQQDLAGETANSFVKIVLEPDGRIGVYAKERGTDGLTLRVTDSNSDYELGFVDDCDDDDLSCRSFGDSVARQNAIGEDQINVASAGFRGVYLANPALGTIQLGVDTTSEYSVPVGQTAVSVGDLDGDGAGEWAVSASDAFGDATMVIYAGDDTASVPSHNWSATQTFRIGNTFTVPQVVAGDWNHDGKIDLAIGIAGNGTDAPAGVYLLDDLATWVSSAGPVDVLDASDRDFTTSIGLSQQASLRLSPATDFDGDGFQDLMVGFSGEATDNGSLDFPAGTIRMVHGRPDAVEVPLEQVISLANLSVPGSGAYVADQGTGRASVFTDNDDPFTVAATQPVWFQFSTLGDGKPSQSLRIASDESATAQLFDSAGRPLENASRLIELRRIPAGDYFVRVDSESVDAVEFTIEITAPLRSQTHATSALPDRDRLYGDGGDDVLIGNFDIDAVFGGSGSDTITGQSIEVRDAEIVDPSPLAPPIEQLSYVTAPVSLNPIVQIPDAVLAAFLSTKPITAMELAQLETLDAASTGLQIEDLTGLEAATNLRSLTLADNNLEDGDLDVLIPLSADSGVLAGQAVGTPRLEYLDLSGNAALTDVSALASLTNLRTLILYGTGVSADALTVLASLAYLSDVRLSVAGVVGLPNLVGQEGSQSSFQFLTEGAWSVVDGDGHTVLDSHHFSAVGAEASPAIVTAPVAAPASGHSDDVDQLIQFNVDLNGVITTVELPSGAIGTNGNATADNTSIDDLVVDLNDALAVAGLDEQVVAGHSEGFLQFATVAVGASQSLTISPTADSETLGLVRDLERIDFTPNDNGVYQIQHASTAAFPMVVTNVAPSVSTLTLPTELKEGDTLQWSVSPSDGLMMDWEVADREGVIADGSIVFHDPSTVDAENLTLAITVQTPDLLLHDLGDGTAVESFRFDQQGTHRIVLRVEDKDGGEQIVQHEVWVDNAAPVAALEGDPDRPIVVGVGESVRLNGNPSFDPGSEDYLTFAWRLESDNGEATPVSDLPAFNFTPQYTGQYTAMLQVTDNDAALDIVTQVIDVLPAADIRITDRASEAELDAAAATGQYLVLGATGGGDSLPASGLRQWAWTVTNEDAQQVFQGQGEQLGFIPSSAGAFSVQLTVVDTFGSGADAWTLENSHTSVLDVQPQDLAITTADTTVTEGTGVEVAISGLTELPIGVNAARTIRWVVMDAGEVLTNDDTGPRFRFVVPDEGTYQVTAEIEDVVDGFVTVHTLQQTLTATNVAPRLAASSVWLSRDDETVSVVPFMPLGENVPGITGREGLELFLQINMEDSGGEDTHQVQWQVIDEDLTVLAGGSDREVRFTPIDEAALSLLITMTDDGGASHQQTIPLTVLNTPPTVDAGPDQVLAENEVGSEVTFAGQFEDWGIHDGPYSIHWDFGDGTVLSEVGTDSATTPSHRYTTSGEYVVTLSVTDNAGATASDTLTVQISNQTPTIERLTASDTEITTGQTVVWTGAIVDHLDDSLRAVIAFGDGTELPVLMTPLALSEELAEHRFMVSHRYLVAGEYQPTLVVRDGDGAVVQSQALSVAVQAAAADAQIQLSGQTIMERVLGAEVGTIEVVSSSTESYSFTVSDSRFEIRGGQLRLRSTAMVLRNVESTIPIQVTARSSTVPSHEIQQFVTIAVSANETPYSNPNNPVDANGDNQLDPLDVLQIINQLVRYGSGPVPDAAATGSTSFFDVNGDNQITPLDVLLVINAIVRQNNASGSTAQGESVPQGERSVLSPSADWLEEERKSEAEAEAALVRIDVGLSSPPSPVGRNGKRPPSDELFTRLGEQSKTGTTVSDKVASQIAEPPWSSFAPRT</sequence>
<dbReference type="CDD" id="cd00146">
    <property type="entry name" value="PKD"/>
    <property type="match status" value="1"/>
</dbReference>